<reference evidence="2" key="1">
    <citation type="submission" date="2018-05" db="EMBL/GenBank/DDBJ databases">
        <authorList>
            <person name="Lanie J.A."/>
            <person name="Ng W.-L."/>
            <person name="Kazmierczak K.M."/>
            <person name="Andrzejewski T.M."/>
            <person name="Davidsen T.M."/>
            <person name="Wayne K.J."/>
            <person name="Tettelin H."/>
            <person name="Glass J.I."/>
            <person name="Rusch D."/>
            <person name="Podicherti R."/>
            <person name="Tsui H.-C.T."/>
            <person name="Winkler M.E."/>
        </authorList>
    </citation>
    <scope>NUCLEOTIDE SEQUENCE</scope>
</reference>
<name>A0A382TWB2_9ZZZZ</name>
<accession>A0A382TWB2</accession>
<evidence type="ECO:0000256" key="1">
    <source>
        <dbReference type="SAM" id="MobiDB-lite"/>
    </source>
</evidence>
<feature type="region of interest" description="Disordered" evidence="1">
    <location>
        <begin position="93"/>
        <end position="116"/>
    </location>
</feature>
<proteinExistence type="predicted"/>
<organism evidence="2">
    <name type="scientific">marine metagenome</name>
    <dbReference type="NCBI Taxonomy" id="408172"/>
    <lineage>
        <taxon>unclassified sequences</taxon>
        <taxon>metagenomes</taxon>
        <taxon>ecological metagenomes</taxon>
    </lineage>
</organism>
<evidence type="ECO:0000313" key="2">
    <source>
        <dbReference type="EMBL" id="SVD25937.1"/>
    </source>
</evidence>
<sequence length="281" mass="31116">MKRLIAICLSLLVLVGFSNLVVAMSDSDKEKYLDWVLGYSSSTALAVAPNGCWDKGSGVRSNSAAQQARSKCYAKCKATCEIKDVDGRSDFIKQRTSPSSASSFGTTNEPKQVTRKTNQPCDDLICGKWRLSYSGFTWQVEVVRSSDSMWEFASRITDPGNKRKFGFKNGLIESRFNRTGDAGYSGEIIRRNALFSAGYFPYYITLQTENMFSSLAQGMGREDPIYGQRIGEVPKAASKGGGSVTQSASDKTQIVAVDNSLEIEYWKTIKDSNDPEEYQIY</sequence>
<dbReference type="AlphaFoldDB" id="A0A382TWB2"/>
<dbReference type="EMBL" id="UINC01139408">
    <property type="protein sequence ID" value="SVD25937.1"/>
    <property type="molecule type" value="Genomic_DNA"/>
</dbReference>
<gene>
    <name evidence="2" type="ORF">METZ01_LOCUS378791</name>
</gene>
<protein>
    <submittedName>
        <fullName evidence="2">Uncharacterized protein</fullName>
    </submittedName>
</protein>
<feature type="non-terminal residue" evidence="2">
    <location>
        <position position="281"/>
    </location>
</feature>
<feature type="compositionally biased region" description="Polar residues" evidence="1">
    <location>
        <begin position="94"/>
        <end position="116"/>
    </location>
</feature>